<comment type="caution">
    <text evidence="2">The sequence shown here is derived from an EMBL/GenBank/DDBJ whole genome shotgun (WGS) entry which is preliminary data.</text>
</comment>
<dbReference type="NCBIfam" id="TIGR04359">
    <property type="entry name" value="TrbK_RP4"/>
    <property type="match status" value="1"/>
</dbReference>
<feature type="signal peptide" evidence="1">
    <location>
        <begin position="1"/>
        <end position="43"/>
    </location>
</feature>
<keyword evidence="1" id="KW-0732">Signal</keyword>
<name>A0ABX0NE62_9BURK</name>
<evidence type="ECO:0000313" key="3">
    <source>
        <dbReference type="Proteomes" id="UP000621455"/>
    </source>
</evidence>
<keyword evidence="2" id="KW-0449">Lipoprotein</keyword>
<gene>
    <name evidence="2" type="primary">trbK</name>
    <name evidence="2" type="ORF">F2P44_29640</name>
</gene>
<feature type="chain" id="PRO_5046442735" evidence="1">
    <location>
        <begin position="44"/>
        <end position="152"/>
    </location>
</feature>
<protein>
    <submittedName>
        <fullName evidence="2">Entry exclusion lipoprotein TrbK</fullName>
    </submittedName>
</protein>
<evidence type="ECO:0000256" key="1">
    <source>
        <dbReference type="SAM" id="SignalP"/>
    </source>
</evidence>
<dbReference type="InterPro" id="IPR027584">
    <property type="entry name" value="TrbK_RP4"/>
</dbReference>
<evidence type="ECO:0000313" key="2">
    <source>
        <dbReference type="EMBL" id="NHZ83397.1"/>
    </source>
</evidence>
<accession>A0ABX0NE62</accession>
<proteinExistence type="predicted"/>
<sequence length="152" mass="16186">MFEEKACVPDHERNHGVIMKQFKMLAKSLLAVALSAAVGTASADSGRNAQYWLDHPVERTAKLKECQVDVATTTNSPDCVSAGQAAAAALGRGKPVYVGAPPAPSVTSLPPPDDTCKTEALKAIHDKAVREDMAAACIRRGTFKPTPKTRTW</sequence>
<organism evidence="2 3">
    <name type="scientific">Massilia frigida</name>
    <dbReference type="NCBI Taxonomy" id="2609281"/>
    <lineage>
        <taxon>Bacteria</taxon>
        <taxon>Pseudomonadati</taxon>
        <taxon>Pseudomonadota</taxon>
        <taxon>Betaproteobacteria</taxon>
        <taxon>Burkholderiales</taxon>
        <taxon>Oxalobacteraceae</taxon>
        <taxon>Telluria group</taxon>
        <taxon>Massilia</taxon>
    </lineage>
</organism>
<keyword evidence="3" id="KW-1185">Reference proteome</keyword>
<dbReference type="Proteomes" id="UP000621455">
    <property type="component" value="Unassembled WGS sequence"/>
</dbReference>
<reference evidence="2 3" key="1">
    <citation type="submission" date="2019-10" db="EMBL/GenBank/DDBJ databases">
        <title>Taxonomy of Antarctic Massilia spp.: description of Massilia rubra sp. nov., Massilia aquatica sp. nov., Massilia mucilaginosa sp. nov., Massilia frigida sp. nov. isolated from streams, lakes and regoliths.</title>
        <authorList>
            <person name="Holochova P."/>
            <person name="Sedlacek I."/>
            <person name="Kralova S."/>
            <person name="Maslanova I."/>
            <person name="Busse H.-J."/>
            <person name="Stankova E."/>
            <person name="Vrbovska V."/>
            <person name="Kovarovic V."/>
            <person name="Bartak M."/>
            <person name="Svec P."/>
            <person name="Pantucek R."/>
        </authorList>
    </citation>
    <scope>NUCLEOTIDE SEQUENCE [LARGE SCALE GENOMIC DNA]</scope>
    <source>
        <strain evidence="2 3">CCM 8695</strain>
    </source>
</reference>
<dbReference type="EMBL" id="WHJG01000051">
    <property type="protein sequence ID" value="NHZ83397.1"/>
    <property type="molecule type" value="Genomic_DNA"/>
</dbReference>